<evidence type="ECO:0000313" key="7">
    <source>
        <dbReference type="Proteomes" id="UP000494256"/>
    </source>
</evidence>
<organism evidence="5 6">
    <name type="scientific">Arctia plantaginis</name>
    <name type="common">Wood tiger moth</name>
    <name type="synonym">Phalaena plantaginis</name>
    <dbReference type="NCBI Taxonomy" id="874455"/>
    <lineage>
        <taxon>Eukaryota</taxon>
        <taxon>Metazoa</taxon>
        <taxon>Ecdysozoa</taxon>
        <taxon>Arthropoda</taxon>
        <taxon>Hexapoda</taxon>
        <taxon>Insecta</taxon>
        <taxon>Pterygota</taxon>
        <taxon>Neoptera</taxon>
        <taxon>Endopterygota</taxon>
        <taxon>Lepidoptera</taxon>
        <taxon>Glossata</taxon>
        <taxon>Ditrysia</taxon>
        <taxon>Noctuoidea</taxon>
        <taxon>Erebidae</taxon>
        <taxon>Arctiinae</taxon>
        <taxon>Arctia</taxon>
    </lineage>
</organism>
<feature type="domain" description="GP-PDE" evidence="3">
    <location>
        <begin position="340"/>
        <end position="633"/>
    </location>
</feature>
<protein>
    <recommendedName>
        <fullName evidence="3">GP-PDE domain-containing protein</fullName>
    </recommendedName>
</protein>
<dbReference type="InterPro" id="IPR051578">
    <property type="entry name" value="GDPD"/>
</dbReference>
<dbReference type="SUPFAM" id="SSF51695">
    <property type="entry name" value="PLC-like phosphodiesterases"/>
    <property type="match status" value="1"/>
</dbReference>
<dbReference type="CDD" id="cd08607">
    <property type="entry name" value="GDPD_GDE5"/>
    <property type="match status" value="1"/>
</dbReference>
<proteinExistence type="inferred from homology"/>
<dbReference type="OrthoDB" id="1058301at2759"/>
<dbReference type="PROSITE" id="PS51704">
    <property type="entry name" value="GP_PDE"/>
    <property type="match status" value="1"/>
</dbReference>
<comment type="caution">
    <text evidence="5">The sequence shown here is derived from an EMBL/GenBank/DDBJ whole genome shotgun (WGS) entry which is preliminary data.</text>
</comment>
<dbReference type="GO" id="GO:0046475">
    <property type="term" value="P:glycerophospholipid catabolic process"/>
    <property type="evidence" value="ECO:0007669"/>
    <property type="project" value="TreeGrafter"/>
</dbReference>
<comment type="similarity">
    <text evidence="1">Belongs to the glycerophosphoryl diester phosphodiesterase family.</text>
</comment>
<accession>A0A8S1AP34</accession>
<dbReference type="Gene3D" id="3.20.20.190">
    <property type="entry name" value="Phosphatidylinositol (PI) phosphodiesterase"/>
    <property type="match status" value="1"/>
</dbReference>
<evidence type="ECO:0000313" key="5">
    <source>
        <dbReference type="EMBL" id="CAB3249874.1"/>
    </source>
</evidence>
<dbReference type="FunFam" id="3.20.20.190:FF:000032">
    <property type="entry name" value="Glycerophosphoryl diester phosphodiesterase, putative"/>
    <property type="match status" value="1"/>
</dbReference>
<sequence length="755" mass="86944">MQRWFFLEDRKRPKYRVPQKIKERKEEEMAELLFQQWVFSVTAPDIEPREIVFITGNIHELGEWEVKKIVYLEKREGTFLWSKTVQIPNTRDVLYRYGVGVINNETNEFIIRKWETNIKPRIIRESDLHPTIDEFGNYAKLSSLTRGWLTTQTLVQFKFLNNPLKLRNRLSGRPMHIKVTPVKLSFGNESQVDDSSLNADVSDNDIPYTCFVEVATLDNDQSLCLLQPQGQFGREYRPDDVIIVNMTVSDHKALAYLVDIYSFSNHASIENTPCHVGYTYVLPNMFKPSEGMIQLPVTCNVKHRPLGTIDIEYLIIYPMTEGNNNFEVSYSKFWSKTWTGLEVGHRGLGASFKTRGHTIRENTIASLKKAALSGADLLEFDVQLSKDMVPVIYHDFHVCISLKRKKEIERLEMLELPVKDLTLEQLHKLKVYHLVEGRTHEPMVFDEDTDEHQPFPTLQLALETIQEDVGFNVELKWTMEMKDGTFELNNPFDMNIYVDKVLEVVLQHAGDRRIVFSCFNPDICTMVRNKQNKYPIMFLTVGVSERYEPYRDPRCLSIPAAVQCAVSADILGIVVHTEDLLRDPTQVQLATNAGLVIFCWGDDNNDKDTIKKLKSLGLHAVIYDRLDQYTTKEVKESIFLVEARESQRELMKMAACGTFPPTTDSTSEPAISIHTHDPTTAFVDLEYLRRKIGNTSTATSLESLASSMDLRDEFEQLQKERELIVAIGKESQLKEQVNIFKDSFPACSSKRPRNQ</sequence>
<dbReference type="InterPro" id="IPR013783">
    <property type="entry name" value="Ig-like_fold"/>
</dbReference>
<keyword evidence="6" id="KW-1185">Reference proteome</keyword>
<dbReference type="PANTHER" id="PTHR22958">
    <property type="entry name" value="GLYCEROPHOSPHORYL DIESTER PHOSPHODIESTERASE"/>
    <property type="match status" value="1"/>
</dbReference>
<dbReference type="Pfam" id="PF00686">
    <property type="entry name" value="CBM_20"/>
    <property type="match status" value="1"/>
</dbReference>
<dbReference type="EMBL" id="CADEBD010000288">
    <property type="protein sequence ID" value="CAB3231163.1"/>
    <property type="molecule type" value="Genomic_DNA"/>
</dbReference>
<gene>
    <name evidence="5" type="ORF">APLA_LOCUS12350</name>
    <name evidence="4" type="ORF">APLA_LOCUS5008</name>
</gene>
<dbReference type="InterPro" id="IPR013784">
    <property type="entry name" value="Carb-bd-like_fold"/>
</dbReference>
<dbReference type="InterPro" id="IPR057506">
    <property type="entry name" value="C2_GPCPD1"/>
</dbReference>
<dbReference type="SUPFAM" id="SSF49452">
    <property type="entry name" value="Starch-binding domain-like"/>
    <property type="match status" value="1"/>
</dbReference>
<evidence type="ECO:0000256" key="1">
    <source>
        <dbReference type="ARBA" id="ARBA00007277"/>
    </source>
</evidence>
<reference evidence="6 7" key="1">
    <citation type="submission" date="2020-04" db="EMBL/GenBank/DDBJ databases">
        <authorList>
            <person name="Wallbank WR R."/>
            <person name="Pardo Diaz C."/>
            <person name="Kozak K."/>
            <person name="Martin S."/>
            <person name="Jiggins C."/>
            <person name="Moest M."/>
            <person name="Warren A I."/>
            <person name="Byers J.R.P. K."/>
            <person name="Montejo-Kovacevich G."/>
            <person name="Yen C E."/>
        </authorList>
    </citation>
    <scope>NUCLEOTIDE SEQUENCE [LARGE SCALE GENOMIC DNA]</scope>
</reference>
<evidence type="ECO:0000256" key="2">
    <source>
        <dbReference type="ARBA" id="ARBA00022801"/>
    </source>
</evidence>
<dbReference type="PANTHER" id="PTHR22958:SF1">
    <property type="entry name" value="GLYCEROPHOSPHOCHOLINE PHOSPHODIESTERASE GPCPD1"/>
    <property type="match status" value="1"/>
</dbReference>
<dbReference type="GO" id="GO:2001070">
    <property type="term" value="F:starch binding"/>
    <property type="evidence" value="ECO:0007669"/>
    <property type="project" value="InterPro"/>
</dbReference>
<keyword evidence="2" id="KW-0378">Hydrolase</keyword>
<dbReference type="SMART" id="SM01065">
    <property type="entry name" value="CBM_2"/>
    <property type="match status" value="1"/>
</dbReference>
<evidence type="ECO:0000313" key="4">
    <source>
        <dbReference type="EMBL" id="CAB3231163.1"/>
    </source>
</evidence>
<dbReference type="GO" id="GO:0047389">
    <property type="term" value="F:glycerophosphocholine phosphodiesterase activity"/>
    <property type="evidence" value="ECO:0007669"/>
    <property type="project" value="TreeGrafter"/>
</dbReference>
<dbReference type="AlphaFoldDB" id="A0A8S1AP34"/>
<dbReference type="Pfam" id="PF03009">
    <property type="entry name" value="GDPD"/>
    <property type="match status" value="1"/>
</dbReference>
<dbReference type="Proteomes" id="UP000494106">
    <property type="component" value="Unassembled WGS sequence"/>
</dbReference>
<evidence type="ECO:0000259" key="3">
    <source>
        <dbReference type="PROSITE" id="PS51704"/>
    </source>
</evidence>
<dbReference type="InterPro" id="IPR030395">
    <property type="entry name" value="GP_PDE_dom"/>
</dbReference>
<name>A0A8S1AP34_ARCPL</name>
<dbReference type="EMBL" id="CADEBC010000540">
    <property type="protein sequence ID" value="CAB3249874.1"/>
    <property type="molecule type" value="Genomic_DNA"/>
</dbReference>
<dbReference type="InterPro" id="IPR017946">
    <property type="entry name" value="PLC-like_Pdiesterase_TIM-brl"/>
</dbReference>
<dbReference type="Gene3D" id="2.60.40.10">
    <property type="entry name" value="Immunoglobulins"/>
    <property type="match status" value="1"/>
</dbReference>
<evidence type="ECO:0000313" key="6">
    <source>
        <dbReference type="Proteomes" id="UP000494106"/>
    </source>
</evidence>
<dbReference type="Proteomes" id="UP000494256">
    <property type="component" value="Unassembled WGS sequence"/>
</dbReference>
<dbReference type="Pfam" id="PF25329">
    <property type="entry name" value="C2_GDE1"/>
    <property type="match status" value="1"/>
</dbReference>
<dbReference type="InterPro" id="IPR002044">
    <property type="entry name" value="CBM20"/>
</dbReference>